<sequence>MNENYCGIINIGRGQGFSVKQLMDTISEVLGKNINYEVVDRRPGDPAQTIADVSKAKSDLNWEAKNDLKSMVSSAWQAWQNTPAKS</sequence>
<dbReference type="AlphaFoldDB" id="A0A6J6ETG8"/>
<dbReference type="SUPFAM" id="SSF51735">
    <property type="entry name" value="NAD(P)-binding Rossmann-fold domains"/>
    <property type="match status" value="1"/>
</dbReference>
<dbReference type="Gene3D" id="3.90.25.10">
    <property type="entry name" value="UDP-galactose 4-epimerase, domain 1"/>
    <property type="match status" value="1"/>
</dbReference>
<dbReference type="PANTHER" id="PTHR43725">
    <property type="entry name" value="UDP-GLUCOSE 4-EPIMERASE"/>
    <property type="match status" value="1"/>
</dbReference>
<dbReference type="InterPro" id="IPR036291">
    <property type="entry name" value="NAD(P)-bd_dom_sf"/>
</dbReference>
<organism evidence="1">
    <name type="scientific">freshwater metagenome</name>
    <dbReference type="NCBI Taxonomy" id="449393"/>
    <lineage>
        <taxon>unclassified sequences</taxon>
        <taxon>metagenomes</taxon>
        <taxon>ecological metagenomes</taxon>
    </lineage>
</organism>
<reference evidence="1" key="1">
    <citation type="submission" date="2020-05" db="EMBL/GenBank/DDBJ databases">
        <authorList>
            <person name="Chiriac C."/>
            <person name="Salcher M."/>
            <person name="Ghai R."/>
            <person name="Kavagutti S V."/>
        </authorList>
    </citation>
    <scope>NUCLEOTIDE SEQUENCE</scope>
</reference>
<protein>
    <submittedName>
        <fullName evidence="1">Unannotated protein</fullName>
    </submittedName>
</protein>
<proteinExistence type="predicted"/>
<name>A0A6J6ETG8_9ZZZZ</name>
<gene>
    <name evidence="1" type="ORF">UFOPK1740_00832</name>
</gene>
<evidence type="ECO:0000313" key="1">
    <source>
        <dbReference type="EMBL" id="CAB4579811.1"/>
    </source>
</evidence>
<dbReference type="EMBL" id="CAEZTU010000038">
    <property type="protein sequence ID" value="CAB4579811.1"/>
    <property type="molecule type" value="Genomic_DNA"/>
</dbReference>
<accession>A0A6J6ETG8</accession>